<reference evidence="3 4" key="1">
    <citation type="journal article" date="2019" name="Int. J. Syst. Evol. Microbiol.">
        <title>The Global Catalogue of Microorganisms (GCM) 10K type strain sequencing project: providing services to taxonomists for standard genome sequencing and annotation.</title>
        <authorList>
            <consortium name="The Broad Institute Genomics Platform"/>
            <consortium name="The Broad Institute Genome Sequencing Center for Infectious Disease"/>
            <person name="Wu L."/>
            <person name="Ma J."/>
        </authorList>
    </citation>
    <scope>NUCLEOTIDE SEQUENCE [LARGE SCALE GENOMIC DNA]</scope>
    <source>
        <strain evidence="3 4">JCM 11117</strain>
    </source>
</reference>
<dbReference type="SUPFAM" id="SSF49899">
    <property type="entry name" value="Concanavalin A-like lectins/glucanases"/>
    <property type="match status" value="1"/>
</dbReference>
<evidence type="ECO:0000259" key="2">
    <source>
        <dbReference type="Pfam" id="PF08787"/>
    </source>
</evidence>
<comment type="caution">
    <text evidence="3">The sequence shown here is derived from an EMBL/GenBank/DDBJ whole genome shotgun (WGS) entry which is preliminary data.</text>
</comment>
<organism evidence="3 4">
    <name type="scientific">Pseudonocardia zijingensis</name>
    <dbReference type="NCBI Taxonomy" id="153376"/>
    <lineage>
        <taxon>Bacteria</taxon>
        <taxon>Bacillati</taxon>
        <taxon>Actinomycetota</taxon>
        <taxon>Actinomycetes</taxon>
        <taxon>Pseudonocardiales</taxon>
        <taxon>Pseudonocardiaceae</taxon>
        <taxon>Pseudonocardia</taxon>
    </lineage>
</organism>
<proteinExistence type="predicted"/>
<feature type="compositionally biased region" description="Basic and acidic residues" evidence="1">
    <location>
        <begin position="87"/>
        <end position="96"/>
    </location>
</feature>
<evidence type="ECO:0000256" key="1">
    <source>
        <dbReference type="SAM" id="MobiDB-lite"/>
    </source>
</evidence>
<dbReference type="Pfam" id="PF08787">
    <property type="entry name" value="Alginate_lyase2"/>
    <property type="match status" value="1"/>
</dbReference>
<sequence length="387" mass="42823">MPTPDELERIEDLAEEILDIVGGSDPDEPGEPGVLQPPTSFKVKWDKRTRRATAHWVDAPGAVATEVHEDLTDPDGTLKATVPAGVGERESSELEGGHPYAYRLRSVGPDGEVSAFTEPITIDVPRKGDDEPDEPDENDEPDEDDGEDDDGGEEPQPGGPHPTDILPELEHWTITLPIPKPGTTDSPQNDYMVGKSLRPYFYVRDDGVVFCANAGGTTTENSHYPRSEARQMVRGKRWEKESRSSAEPHALKVDLAIDTRGLTKRRRISGMQIHDGGDDVIQLIHDAEEGLGVSYKDGDEWAIVDRDYQDGHRFTCWFVTVPRDPDEYDTDLIEVHYNGRVAAKIEARGSGWYDKVGAYLQTNVEKWGEDPHATGEVVVYGLMVEAA</sequence>
<dbReference type="InterPro" id="IPR013320">
    <property type="entry name" value="ConA-like_dom_sf"/>
</dbReference>
<protein>
    <recommendedName>
        <fullName evidence="2">Alginate lyase 2 domain-containing protein</fullName>
    </recommendedName>
</protein>
<dbReference type="Proteomes" id="UP001499967">
    <property type="component" value="Unassembled WGS sequence"/>
</dbReference>
<feature type="domain" description="Alginate lyase 2" evidence="2">
    <location>
        <begin position="168"/>
        <end position="384"/>
    </location>
</feature>
<dbReference type="EMBL" id="BAAAHP010000187">
    <property type="protein sequence ID" value="GAA0897661.1"/>
    <property type="molecule type" value="Genomic_DNA"/>
</dbReference>
<dbReference type="RefSeq" id="WP_343944891.1">
    <property type="nucleotide sequence ID" value="NZ_BAAAHP010000187.1"/>
</dbReference>
<keyword evidence="4" id="KW-1185">Reference proteome</keyword>
<accession>A0ABN1N8W9</accession>
<dbReference type="Gene3D" id="2.60.120.200">
    <property type="match status" value="1"/>
</dbReference>
<dbReference type="InterPro" id="IPR014895">
    <property type="entry name" value="Alginate_lyase_2"/>
</dbReference>
<gene>
    <name evidence="3" type="ORF">GCM10009559_58630</name>
</gene>
<evidence type="ECO:0000313" key="3">
    <source>
        <dbReference type="EMBL" id="GAA0897661.1"/>
    </source>
</evidence>
<evidence type="ECO:0000313" key="4">
    <source>
        <dbReference type="Proteomes" id="UP001499967"/>
    </source>
</evidence>
<feature type="compositionally biased region" description="Acidic residues" evidence="1">
    <location>
        <begin position="130"/>
        <end position="153"/>
    </location>
</feature>
<feature type="region of interest" description="Disordered" evidence="1">
    <location>
        <begin position="65"/>
        <end position="166"/>
    </location>
</feature>
<name>A0ABN1N8W9_9PSEU</name>